<reference evidence="2" key="1">
    <citation type="submission" date="2022-01" db="EMBL/GenBank/DDBJ databases">
        <authorList>
            <person name="King R."/>
        </authorList>
    </citation>
    <scope>NUCLEOTIDE SEQUENCE</scope>
</reference>
<name>A0A9P0E4F4_NEZVI</name>
<sequence length="71" mass="7945">MVPLASLSHPREDAEDRCYDDHSTGQGMMDHGELTGALLRPPPVAVKPRKRRDTFIVPISRPGYSSRKEKS</sequence>
<evidence type="ECO:0000256" key="1">
    <source>
        <dbReference type="SAM" id="MobiDB-lite"/>
    </source>
</evidence>
<feature type="compositionally biased region" description="Basic and acidic residues" evidence="1">
    <location>
        <begin position="9"/>
        <end position="23"/>
    </location>
</feature>
<proteinExistence type="predicted"/>
<gene>
    <name evidence="2" type="ORF">NEZAVI_LOCUS1016</name>
</gene>
<protein>
    <submittedName>
        <fullName evidence="2">Uncharacterized protein</fullName>
    </submittedName>
</protein>
<dbReference type="AlphaFoldDB" id="A0A9P0E4F4"/>
<accession>A0A9P0E4F4</accession>
<evidence type="ECO:0000313" key="3">
    <source>
        <dbReference type="Proteomes" id="UP001152798"/>
    </source>
</evidence>
<dbReference type="Proteomes" id="UP001152798">
    <property type="component" value="Chromosome 1"/>
</dbReference>
<organism evidence="2 3">
    <name type="scientific">Nezara viridula</name>
    <name type="common">Southern green stink bug</name>
    <name type="synonym">Cimex viridulus</name>
    <dbReference type="NCBI Taxonomy" id="85310"/>
    <lineage>
        <taxon>Eukaryota</taxon>
        <taxon>Metazoa</taxon>
        <taxon>Ecdysozoa</taxon>
        <taxon>Arthropoda</taxon>
        <taxon>Hexapoda</taxon>
        <taxon>Insecta</taxon>
        <taxon>Pterygota</taxon>
        <taxon>Neoptera</taxon>
        <taxon>Paraneoptera</taxon>
        <taxon>Hemiptera</taxon>
        <taxon>Heteroptera</taxon>
        <taxon>Panheteroptera</taxon>
        <taxon>Pentatomomorpha</taxon>
        <taxon>Pentatomoidea</taxon>
        <taxon>Pentatomidae</taxon>
        <taxon>Pentatominae</taxon>
        <taxon>Nezara</taxon>
    </lineage>
</organism>
<keyword evidence="3" id="KW-1185">Reference proteome</keyword>
<dbReference type="EMBL" id="OV725077">
    <property type="protein sequence ID" value="CAH1389648.1"/>
    <property type="molecule type" value="Genomic_DNA"/>
</dbReference>
<evidence type="ECO:0000313" key="2">
    <source>
        <dbReference type="EMBL" id="CAH1389648.1"/>
    </source>
</evidence>
<feature type="region of interest" description="Disordered" evidence="1">
    <location>
        <begin position="1"/>
        <end position="71"/>
    </location>
</feature>